<accession>A0ABP1BT95</accession>
<reference evidence="1" key="1">
    <citation type="submission" date="2024-03" db="EMBL/GenBank/DDBJ databases">
        <authorList>
            <consortium name="ELIXIR-Norway"/>
            <consortium name="Elixir Norway"/>
        </authorList>
    </citation>
    <scope>NUCLEOTIDE SEQUENCE</scope>
</reference>
<sequence>MFFVHAAAEGCQKKITDKGKGRIANEGPIFLVFTLLPVPVLPVLSTSSAQANGFFLGSILRSLSALGGLGGDYDFEIFGFLLPVLSS</sequence>
<proteinExistence type="predicted"/>
<dbReference type="Proteomes" id="UP001497522">
    <property type="component" value="Chromosome 7"/>
</dbReference>
<dbReference type="EMBL" id="OZ023708">
    <property type="protein sequence ID" value="CAK9879543.1"/>
    <property type="molecule type" value="Genomic_DNA"/>
</dbReference>
<evidence type="ECO:0000313" key="1">
    <source>
        <dbReference type="EMBL" id="CAK9879543.1"/>
    </source>
</evidence>
<keyword evidence="2" id="KW-1185">Reference proteome</keyword>
<gene>
    <name evidence="1" type="ORF">CSSPJE1EN2_LOCUS21056</name>
</gene>
<protein>
    <submittedName>
        <fullName evidence="1">Uncharacterized protein</fullName>
    </submittedName>
</protein>
<name>A0ABP1BT95_9BRYO</name>
<organism evidence="1 2">
    <name type="scientific">Sphagnum jensenii</name>
    <dbReference type="NCBI Taxonomy" id="128206"/>
    <lineage>
        <taxon>Eukaryota</taxon>
        <taxon>Viridiplantae</taxon>
        <taxon>Streptophyta</taxon>
        <taxon>Embryophyta</taxon>
        <taxon>Bryophyta</taxon>
        <taxon>Sphagnophytina</taxon>
        <taxon>Sphagnopsida</taxon>
        <taxon>Sphagnales</taxon>
        <taxon>Sphagnaceae</taxon>
        <taxon>Sphagnum</taxon>
    </lineage>
</organism>
<evidence type="ECO:0000313" key="2">
    <source>
        <dbReference type="Proteomes" id="UP001497522"/>
    </source>
</evidence>